<evidence type="ECO:0000256" key="2">
    <source>
        <dbReference type="PROSITE-ProRule" id="PRU00192"/>
    </source>
</evidence>
<feature type="region of interest" description="Disordered" evidence="3">
    <location>
        <begin position="1564"/>
        <end position="1585"/>
    </location>
</feature>
<dbReference type="Proteomes" id="UP001140172">
    <property type="component" value="Unassembled WGS sequence"/>
</dbReference>
<keyword evidence="7" id="KW-1185">Reference proteome</keyword>
<evidence type="ECO:0000313" key="7">
    <source>
        <dbReference type="Proteomes" id="UP001140172"/>
    </source>
</evidence>
<dbReference type="Gene3D" id="2.30.30.40">
    <property type="entry name" value="SH3 Domains"/>
    <property type="match status" value="1"/>
</dbReference>
<organism evidence="6 7">
    <name type="scientific">Coemansia interrupta</name>
    <dbReference type="NCBI Taxonomy" id="1126814"/>
    <lineage>
        <taxon>Eukaryota</taxon>
        <taxon>Fungi</taxon>
        <taxon>Fungi incertae sedis</taxon>
        <taxon>Zoopagomycota</taxon>
        <taxon>Kickxellomycotina</taxon>
        <taxon>Kickxellomycetes</taxon>
        <taxon>Kickxellales</taxon>
        <taxon>Kickxellaceae</taxon>
        <taxon>Coemansia</taxon>
    </lineage>
</organism>
<evidence type="ECO:0000256" key="4">
    <source>
        <dbReference type="SAM" id="Phobius"/>
    </source>
</evidence>
<evidence type="ECO:0000259" key="5">
    <source>
        <dbReference type="PROSITE" id="PS50002"/>
    </source>
</evidence>
<dbReference type="InterPro" id="IPR048265">
    <property type="entry name" value="Rax2-like_third"/>
</dbReference>
<keyword evidence="4" id="KW-1133">Transmembrane helix</keyword>
<dbReference type="InterPro" id="IPR036028">
    <property type="entry name" value="SH3-like_dom_sf"/>
</dbReference>
<dbReference type="CDD" id="cd00174">
    <property type="entry name" value="SH3"/>
    <property type="match status" value="1"/>
</dbReference>
<dbReference type="GO" id="GO:1902929">
    <property type="term" value="C:plasma membrane of growing cell tip"/>
    <property type="evidence" value="ECO:0007669"/>
    <property type="project" value="TreeGrafter"/>
</dbReference>
<dbReference type="Pfam" id="PF12768">
    <property type="entry name" value="Rax2"/>
    <property type="match status" value="1"/>
</dbReference>
<keyword evidence="4" id="KW-0472">Membrane</keyword>
<dbReference type="PANTHER" id="PTHR31778:SF2">
    <property type="entry name" value="BUD SITE SELECTION PROTEIN RAX2"/>
    <property type="match status" value="1"/>
</dbReference>
<dbReference type="SUPFAM" id="SSF117281">
    <property type="entry name" value="Kelch motif"/>
    <property type="match status" value="1"/>
</dbReference>
<feature type="region of interest" description="Disordered" evidence="3">
    <location>
        <begin position="1614"/>
        <end position="1667"/>
    </location>
</feature>
<dbReference type="Pfam" id="PF20843">
    <property type="entry name" value="Rax2_3"/>
    <property type="match status" value="1"/>
</dbReference>
<feature type="region of interest" description="Disordered" evidence="3">
    <location>
        <begin position="1"/>
        <end position="50"/>
    </location>
</feature>
<feature type="region of interest" description="Disordered" evidence="3">
    <location>
        <begin position="79"/>
        <end position="128"/>
    </location>
</feature>
<dbReference type="InterPro" id="IPR001452">
    <property type="entry name" value="SH3_domain"/>
</dbReference>
<dbReference type="Pfam" id="PF20842">
    <property type="entry name" value="Rax2_2"/>
    <property type="match status" value="1"/>
</dbReference>
<protein>
    <recommendedName>
        <fullName evidence="5">SH3 domain-containing protein</fullName>
    </recommendedName>
</protein>
<feature type="compositionally biased region" description="Low complexity" evidence="3">
    <location>
        <begin position="1642"/>
        <end position="1664"/>
    </location>
</feature>
<feature type="compositionally biased region" description="Polar residues" evidence="3">
    <location>
        <begin position="80"/>
        <end position="95"/>
    </location>
</feature>
<evidence type="ECO:0000256" key="3">
    <source>
        <dbReference type="SAM" id="MobiDB-lite"/>
    </source>
</evidence>
<feature type="compositionally biased region" description="Low complexity" evidence="3">
    <location>
        <begin position="1532"/>
        <end position="1549"/>
    </location>
</feature>
<feature type="compositionally biased region" description="Basic and acidic residues" evidence="3">
    <location>
        <begin position="1"/>
        <end position="12"/>
    </location>
</feature>
<comment type="caution">
    <text evidence="6">The sequence shown here is derived from an EMBL/GenBank/DDBJ whole genome shotgun (WGS) entry which is preliminary data.</text>
</comment>
<feature type="compositionally biased region" description="Acidic residues" evidence="3">
    <location>
        <begin position="98"/>
        <end position="125"/>
    </location>
</feature>
<gene>
    <name evidence="6" type="ORF">GGI15_004482</name>
</gene>
<proteinExistence type="predicted"/>
<keyword evidence="1 2" id="KW-0728">SH3 domain</keyword>
<dbReference type="InterPro" id="IPR024982">
    <property type="entry name" value="Rax2-like_C"/>
</dbReference>
<dbReference type="InterPro" id="IPR015915">
    <property type="entry name" value="Kelch-typ_b-propeller"/>
</dbReference>
<feature type="transmembrane region" description="Helical" evidence="4">
    <location>
        <begin position="1353"/>
        <end position="1375"/>
    </location>
</feature>
<feature type="transmembrane region" description="Helical" evidence="4">
    <location>
        <begin position="1275"/>
        <end position="1304"/>
    </location>
</feature>
<dbReference type="PROSITE" id="PS50002">
    <property type="entry name" value="SH3"/>
    <property type="match status" value="1"/>
</dbReference>
<accession>A0A9W8H2H9</accession>
<dbReference type="Pfam" id="PF00018">
    <property type="entry name" value="SH3_1"/>
    <property type="match status" value="1"/>
</dbReference>
<dbReference type="InterPro" id="IPR048266">
    <property type="entry name" value="Rax2-like_second"/>
</dbReference>
<sequence>MTEGSAHAEHGARSYLPVGAESPSLAADRSADASKHSGRTGSGRLQSSRTQPGAWIRRIAVLGLLFAVSLPAMAADSSDVDSLSQSTGAMSTPGSLTEEFESSSAFEDDFSSEEESISDDIDTDDQSDKGGIGIVGGFSGVSSFSPNNRGASLSLDKDLTSVVSLSKDSGILLGTFTAEGQVTAGCSFYNSDGSISQSFFGGTITSLNSTNVGYVVGVDPFGLVDVMSGGVDGPVNALYCDQGTNQVFVGGNFTSTVAGLTNSIATMRSSSTGSMAIYSAGSKSWQQVPFLGLDGPVFDFAQYEGSVYAVGAFSSTVDNATHVPLNTQPLNLKACNIVGGNNAEIAGFTDPRNTICSFKRDQADNTWLLRDLLDGYMTINFPFKATPSLLRLMNTVYDGRGTKSFRMLAVENNQVLTMSYIDPDTKTELFCTQGCPLAHNDDWQEFRFVDGDAMLANITGVMIKVDDYYGMGGGLNKVEIYQRGKYYPRVYALDIYNGSPCSTLPLRPSSNFVGAWTETTAASYRGTYRTLTVNAADVASAQVQDSVMTMAPYIPEPGFYKVYMMVPGCQNTNTCLSRSSAHVLLMTDRKLSKLIQVNQYNVEDEEVEVARVYAPASTSQFSATVRISLAPDGVVNPQATSIELVVDYLRFERITSYSNLNGVIQLNPDLSSSDQQTQAIYGPLSDSLPEDSVVYSVTAGISNTTHPDSTLFLGGSFSDSENGYYNIAQYDGDSIKPLNATGLYGTVNSMAFIGTSLYVGGSFNGTADYAIALRNMAQYNTTDQIWYPLSGGVDSPVTRVVPYSPFGPNVVAFAGGFSTLYAVPGTNDANITVGGLCMWDAADSAWTSMPYIRSAPTLLFADPWKDQSYNFALTAGSLSAVAALEADGAVLLSSTGQIESLNTPGTSLVPDYQNRLTVNSGLWYAKDNTTTPVLIVGGQFQTQDGATNLAQLRDGKWQKLLDGINGEVLSINNAANLLFVGGVANITANPDNGKLSGFSGLVVYNVDKDDVIGIQQLQGPSDSDPSAVRVNKVAIRADTSMVVVGGNFTTAGGLLSCPYICTLDINESQWSPLSSSTLIDQVTDMLFADKLLVVAGTFKNGTEPTDYLMTYDFEISSWANITGAENLPGPVTSLTPADHEESAGMYYIVGTSSANGSPYMAKYDGSSIIIADFTIGAKSTVHSILLVSRSRIPSSVLGSTSTLSRRSDMPIPSGYVLAVSGDLYLPNGRRASNAFFYDNQWAEFLSTIQSDSSPGFINSVFYEIPPTNVYQRHKLSVALVILIAIAIALGITFLIVLIGLVYIYMRNRREAAATASAASAALAATAGGLGAAGTTKAPLTATMLGAGTTATSGAGAGFMAAAAAGATTGAASMGAKRNTQGDQYRNMPGVRDTWAEDNAFAGEPVSYEDINPNTGRLHSGSPAGLASLALAGRQAAVSSDTYVHYDEKKGGDTKYAHHDDNESLDSIFESAAAEAEAEEKNLARERAESASSREAAIGAVAAAAAVTAAGARHQMPQPHHYDSESNLIVADSGSESNRYSRSSVYRSDSTNPFEQRMALRESQGAFPPAGPFADTEDGLGHIPIPRSHQLDAEHSTAAALAGASPAMGVSTAVSRDVMASGKSSSKNLRRRSETASTRNTDGGVSASQSPSSRPSGESSTDGSSAHLPIRDSLKQYPVFYAKFTFSSRETGELGFRAGERVFVIDQSDEIWWMGIVDHGSDQPLEQGVFPATYSIPVPLTSH</sequence>
<dbReference type="SUPFAM" id="SSF50044">
    <property type="entry name" value="SH3-domain"/>
    <property type="match status" value="1"/>
</dbReference>
<dbReference type="PANTHER" id="PTHR31778">
    <property type="entry name" value="BUD SITE SELECTION PROTEIN RAX2"/>
    <property type="match status" value="1"/>
</dbReference>
<evidence type="ECO:0000256" key="1">
    <source>
        <dbReference type="ARBA" id="ARBA00022443"/>
    </source>
</evidence>
<keyword evidence="4" id="KW-0812">Transmembrane</keyword>
<evidence type="ECO:0000313" key="6">
    <source>
        <dbReference type="EMBL" id="KAJ2777492.1"/>
    </source>
</evidence>
<dbReference type="OrthoDB" id="2503993at2759"/>
<feature type="transmembrane region" description="Helical" evidence="4">
    <location>
        <begin position="1311"/>
        <end position="1333"/>
    </location>
</feature>
<dbReference type="EMBL" id="JANBUM010000410">
    <property type="protein sequence ID" value="KAJ2777492.1"/>
    <property type="molecule type" value="Genomic_DNA"/>
</dbReference>
<name>A0A9W8H2H9_9FUNG</name>
<dbReference type="SMART" id="SM00326">
    <property type="entry name" value="SH3"/>
    <property type="match status" value="1"/>
</dbReference>
<feature type="domain" description="SH3" evidence="5">
    <location>
        <begin position="1674"/>
        <end position="1739"/>
    </location>
</feature>
<reference evidence="6" key="1">
    <citation type="submission" date="2022-07" db="EMBL/GenBank/DDBJ databases">
        <title>Phylogenomic reconstructions and comparative analyses of Kickxellomycotina fungi.</title>
        <authorList>
            <person name="Reynolds N.K."/>
            <person name="Stajich J.E."/>
            <person name="Barry K."/>
            <person name="Grigoriev I.V."/>
            <person name="Crous P."/>
            <person name="Smith M.E."/>
        </authorList>
    </citation>
    <scope>NUCLEOTIDE SEQUENCE</scope>
    <source>
        <strain evidence="6">BCRC 34489</strain>
    </source>
</reference>
<feature type="region of interest" description="Disordered" evidence="3">
    <location>
        <begin position="1532"/>
        <end position="1551"/>
    </location>
</feature>